<reference evidence="1" key="1">
    <citation type="submission" date="2020-10" db="EMBL/GenBank/DDBJ databases">
        <authorList>
            <person name="Gilroy R."/>
        </authorList>
    </citation>
    <scope>NUCLEOTIDE SEQUENCE</scope>
    <source>
        <strain evidence="1">ChiW3-316</strain>
    </source>
</reference>
<dbReference type="AlphaFoldDB" id="A0A9D1SB99"/>
<evidence type="ECO:0000313" key="2">
    <source>
        <dbReference type="Proteomes" id="UP000824107"/>
    </source>
</evidence>
<dbReference type="InterPro" id="IPR011697">
    <property type="entry name" value="Peptidase_C26"/>
</dbReference>
<sequence>MTDAVYLSFMPDRHAFGISEDEIEKITAAGKQPKIMIAPDDWKKLNPSASSPNAHPLIAFLMGRENGFYLMLENYVRALAQTGVDLKILTHCDGPDALNDVDGLILPGRLDDPLNTFAAPSLPKKPVLCSLTYVNMVREAEKRGIPVLGIAAGAKIIGRLHGIRPLRSPSDDRSRLRVKSLKLLSVFPETELYRIMGNVRKMKIYSVDEPHLQVDAKSDMKIYAVSGDVPEAWGKENILCVRWEPEDVSVDADKYTLNVYKWLEKKAKEHQKSVRSKAHP</sequence>
<reference evidence="1" key="2">
    <citation type="journal article" date="2021" name="PeerJ">
        <title>Extensive microbial diversity within the chicken gut microbiome revealed by metagenomics and culture.</title>
        <authorList>
            <person name="Gilroy R."/>
            <person name="Ravi A."/>
            <person name="Getino M."/>
            <person name="Pursley I."/>
            <person name="Horton D.L."/>
            <person name="Alikhan N.F."/>
            <person name="Baker D."/>
            <person name="Gharbi K."/>
            <person name="Hall N."/>
            <person name="Watson M."/>
            <person name="Adriaenssens E.M."/>
            <person name="Foster-Nyarko E."/>
            <person name="Jarju S."/>
            <person name="Secka A."/>
            <person name="Antonio M."/>
            <person name="Oren A."/>
            <person name="Chaudhuri R.R."/>
            <person name="La Ragione R."/>
            <person name="Hildebrand F."/>
            <person name="Pallen M.J."/>
        </authorList>
    </citation>
    <scope>NUCLEOTIDE SEQUENCE</scope>
    <source>
        <strain evidence="1">ChiW3-316</strain>
    </source>
</reference>
<dbReference type="InterPro" id="IPR029062">
    <property type="entry name" value="Class_I_gatase-like"/>
</dbReference>
<keyword evidence="1" id="KW-0378">Hydrolase</keyword>
<evidence type="ECO:0000313" key="1">
    <source>
        <dbReference type="EMBL" id="HIU53258.1"/>
    </source>
</evidence>
<dbReference type="SUPFAM" id="SSF52317">
    <property type="entry name" value="Class I glutamine amidotransferase-like"/>
    <property type="match status" value="1"/>
</dbReference>
<dbReference type="PROSITE" id="PS51273">
    <property type="entry name" value="GATASE_TYPE_1"/>
    <property type="match status" value="1"/>
</dbReference>
<dbReference type="CDD" id="cd01653">
    <property type="entry name" value="GATase1"/>
    <property type="match status" value="1"/>
</dbReference>
<dbReference type="Pfam" id="PF07722">
    <property type="entry name" value="Peptidase_C26"/>
    <property type="match status" value="1"/>
</dbReference>
<dbReference type="Gene3D" id="3.40.50.880">
    <property type="match status" value="1"/>
</dbReference>
<comment type="caution">
    <text evidence="1">The sequence shown here is derived from an EMBL/GenBank/DDBJ whole genome shotgun (WGS) entry which is preliminary data.</text>
</comment>
<dbReference type="Proteomes" id="UP000824107">
    <property type="component" value="Unassembled WGS sequence"/>
</dbReference>
<dbReference type="GO" id="GO:0016787">
    <property type="term" value="F:hydrolase activity"/>
    <property type="evidence" value="ECO:0007669"/>
    <property type="project" value="UniProtKB-KW"/>
</dbReference>
<organism evidence="1 2">
    <name type="scientific">Candidatus Scatocola faecipullorum</name>
    <dbReference type="NCBI Taxonomy" id="2840917"/>
    <lineage>
        <taxon>Bacteria</taxon>
        <taxon>Pseudomonadati</taxon>
        <taxon>Pseudomonadota</taxon>
        <taxon>Alphaproteobacteria</taxon>
        <taxon>Rhodospirillales</taxon>
        <taxon>Rhodospirillaceae</taxon>
        <taxon>Rhodospirillaceae incertae sedis</taxon>
        <taxon>Candidatus Scatocola</taxon>
    </lineage>
</organism>
<gene>
    <name evidence="1" type="ORF">IAD20_04165</name>
</gene>
<dbReference type="EMBL" id="DVNC01000028">
    <property type="protein sequence ID" value="HIU53258.1"/>
    <property type="molecule type" value="Genomic_DNA"/>
</dbReference>
<protein>
    <submittedName>
        <fullName evidence="1">Gamma-glutamyl-gamma-aminobutyrate hydrolase family protein</fullName>
    </submittedName>
</protein>
<proteinExistence type="predicted"/>
<accession>A0A9D1SB99</accession>
<name>A0A9D1SB99_9PROT</name>